<dbReference type="AlphaFoldDB" id="A0A0E9RHJ3"/>
<organism evidence="1">
    <name type="scientific">Anguilla anguilla</name>
    <name type="common">European freshwater eel</name>
    <name type="synonym">Muraena anguilla</name>
    <dbReference type="NCBI Taxonomy" id="7936"/>
    <lineage>
        <taxon>Eukaryota</taxon>
        <taxon>Metazoa</taxon>
        <taxon>Chordata</taxon>
        <taxon>Craniata</taxon>
        <taxon>Vertebrata</taxon>
        <taxon>Euteleostomi</taxon>
        <taxon>Actinopterygii</taxon>
        <taxon>Neopterygii</taxon>
        <taxon>Teleostei</taxon>
        <taxon>Anguilliformes</taxon>
        <taxon>Anguillidae</taxon>
        <taxon>Anguilla</taxon>
    </lineage>
</organism>
<reference evidence="1" key="1">
    <citation type="submission" date="2014-11" db="EMBL/GenBank/DDBJ databases">
        <authorList>
            <person name="Amaro Gonzalez C."/>
        </authorList>
    </citation>
    <scope>NUCLEOTIDE SEQUENCE</scope>
</reference>
<proteinExistence type="predicted"/>
<accession>A0A0E9RHJ3</accession>
<name>A0A0E9RHJ3_ANGAN</name>
<sequence>MYISSGLSSQSEMKLARD</sequence>
<evidence type="ECO:0000313" key="1">
    <source>
        <dbReference type="EMBL" id="JAH28579.1"/>
    </source>
</evidence>
<protein>
    <submittedName>
        <fullName evidence="1">Uncharacterized protein</fullName>
    </submittedName>
</protein>
<reference evidence="1" key="2">
    <citation type="journal article" date="2015" name="Fish Shellfish Immunol.">
        <title>Early steps in the European eel (Anguilla anguilla)-Vibrio vulnificus interaction in the gills: Role of the RtxA13 toxin.</title>
        <authorList>
            <person name="Callol A."/>
            <person name="Pajuelo D."/>
            <person name="Ebbesson L."/>
            <person name="Teles M."/>
            <person name="MacKenzie S."/>
            <person name="Amaro C."/>
        </authorList>
    </citation>
    <scope>NUCLEOTIDE SEQUENCE</scope>
</reference>
<dbReference type="EMBL" id="GBXM01079998">
    <property type="protein sequence ID" value="JAH28579.1"/>
    <property type="molecule type" value="Transcribed_RNA"/>
</dbReference>